<sequence length="125" mass="14050">MIISQRLKDLRSDADLNQQDVADAVNVTQSSISNYELGVNLPDLDVVIKLAKFFNVSSDYLLGITDVKTSWSDMKDHIILPSGKVPITKFLRDVKSLDTNDRESLIQVLNLALNQVKYAKKKTNK</sequence>
<dbReference type="InterPro" id="IPR001387">
    <property type="entry name" value="Cro/C1-type_HTH"/>
</dbReference>
<evidence type="ECO:0000259" key="2">
    <source>
        <dbReference type="PROSITE" id="PS50943"/>
    </source>
</evidence>
<dbReference type="Proteomes" id="UP000003340">
    <property type="component" value="Unassembled WGS sequence"/>
</dbReference>
<dbReference type="InterPro" id="IPR010982">
    <property type="entry name" value="Lambda_DNA-bd_dom_sf"/>
</dbReference>
<feature type="domain" description="HTH cro/C1-type" evidence="2">
    <location>
        <begin position="7"/>
        <end position="61"/>
    </location>
</feature>
<accession>C0EJ65</accession>
<proteinExistence type="predicted"/>
<dbReference type="CDD" id="cd00093">
    <property type="entry name" value="HTH_XRE"/>
    <property type="match status" value="1"/>
</dbReference>
<keyword evidence="1 3" id="KW-0238">DNA-binding</keyword>
<name>C0EJ65_9FIRM</name>
<protein>
    <submittedName>
        <fullName evidence="3">DNA-binding helix-turn-helix protein</fullName>
    </submittedName>
</protein>
<organism evidence="3 4">
    <name type="scientific">[Clostridium] methylpentosum DSM 5476</name>
    <dbReference type="NCBI Taxonomy" id="537013"/>
    <lineage>
        <taxon>Bacteria</taxon>
        <taxon>Bacillati</taxon>
        <taxon>Bacillota</taxon>
        <taxon>Clostridia</taxon>
        <taxon>Eubacteriales</taxon>
        <taxon>Oscillospiraceae</taxon>
        <taxon>Oscillospiraceae incertae sedis</taxon>
    </lineage>
</organism>
<dbReference type="PROSITE" id="PS50943">
    <property type="entry name" value="HTH_CROC1"/>
    <property type="match status" value="1"/>
</dbReference>
<dbReference type="eggNOG" id="COG1396">
    <property type="taxonomic scope" value="Bacteria"/>
</dbReference>
<dbReference type="GO" id="GO:0003677">
    <property type="term" value="F:DNA binding"/>
    <property type="evidence" value="ECO:0007669"/>
    <property type="project" value="UniProtKB-KW"/>
</dbReference>
<dbReference type="SUPFAM" id="SSF47413">
    <property type="entry name" value="lambda repressor-like DNA-binding domains"/>
    <property type="match status" value="1"/>
</dbReference>
<dbReference type="PANTHER" id="PTHR46558">
    <property type="entry name" value="TRACRIPTIONAL REGULATORY PROTEIN-RELATED-RELATED"/>
    <property type="match status" value="1"/>
</dbReference>
<keyword evidence="4" id="KW-1185">Reference proteome</keyword>
<evidence type="ECO:0000313" key="4">
    <source>
        <dbReference type="Proteomes" id="UP000003340"/>
    </source>
</evidence>
<evidence type="ECO:0000313" key="3">
    <source>
        <dbReference type="EMBL" id="EEG28530.1"/>
    </source>
</evidence>
<dbReference type="SMART" id="SM00530">
    <property type="entry name" value="HTH_XRE"/>
    <property type="match status" value="1"/>
</dbReference>
<evidence type="ECO:0000256" key="1">
    <source>
        <dbReference type="ARBA" id="ARBA00023125"/>
    </source>
</evidence>
<dbReference type="EMBL" id="ACEC01000136">
    <property type="protein sequence ID" value="EEG28530.1"/>
    <property type="molecule type" value="Genomic_DNA"/>
</dbReference>
<dbReference type="AlphaFoldDB" id="C0EJ65"/>
<dbReference type="Pfam" id="PF01381">
    <property type="entry name" value="HTH_3"/>
    <property type="match status" value="1"/>
</dbReference>
<comment type="caution">
    <text evidence="3">The sequence shown here is derived from an EMBL/GenBank/DDBJ whole genome shotgun (WGS) entry which is preliminary data.</text>
</comment>
<reference evidence="3 4" key="2">
    <citation type="submission" date="2009-02" db="EMBL/GenBank/DDBJ databases">
        <title>Draft genome sequence of Clostridium methylpentosum (DSM 5476).</title>
        <authorList>
            <person name="Sudarsanam P."/>
            <person name="Ley R."/>
            <person name="Guruge J."/>
            <person name="Turnbaugh P.J."/>
            <person name="Mahowald M."/>
            <person name="Liep D."/>
            <person name="Gordon J."/>
        </authorList>
    </citation>
    <scope>NUCLEOTIDE SEQUENCE [LARGE SCALE GENOMIC DNA]</scope>
    <source>
        <strain evidence="3 4">DSM 5476</strain>
    </source>
</reference>
<gene>
    <name evidence="3" type="ORF">CLOSTMETH_03916</name>
</gene>
<dbReference type="HOGENOM" id="CLU_066192_4_2_9"/>
<dbReference type="STRING" id="537013.CLOSTMETH_03916"/>
<dbReference type="PANTHER" id="PTHR46558:SF11">
    <property type="entry name" value="HTH-TYPE TRANSCRIPTIONAL REGULATOR XRE"/>
    <property type="match status" value="1"/>
</dbReference>
<dbReference type="Gene3D" id="1.10.260.40">
    <property type="entry name" value="lambda repressor-like DNA-binding domains"/>
    <property type="match status" value="1"/>
</dbReference>
<reference evidence="3 4" key="1">
    <citation type="submission" date="2009-01" db="EMBL/GenBank/DDBJ databases">
        <authorList>
            <person name="Fulton L."/>
            <person name="Clifton S."/>
            <person name="Fulton B."/>
            <person name="Xu J."/>
            <person name="Minx P."/>
            <person name="Pepin K.H."/>
            <person name="Johnson M."/>
            <person name="Bhonagiri V."/>
            <person name="Nash W.E."/>
            <person name="Mardis E.R."/>
            <person name="Wilson R.K."/>
        </authorList>
    </citation>
    <scope>NUCLEOTIDE SEQUENCE [LARGE SCALE GENOMIC DNA]</scope>
    <source>
        <strain evidence="3 4">DSM 5476</strain>
    </source>
</reference>